<feature type="binding site" evidence="6">
    <location>
        <begin position="109"/>
        <end position="116"/>
    </location>
    <ligand>
        <name>GTP</name>
        <dbReference type="ChEBI" id="CHEBI:37565"/>
    </ligand>
</feature>
<comment type="subcellular location">
    <subcellularLocation>
        <location evidence="6">Mitochondrion</location>
    </subcellularLocation>
</comment>
<gene>
    <name evidence="9" type="ORF">X943_001283</name>
</gene>
<dbReference type="GO" id="GO:0005525">
    <property type="term" value="F:GTP binding"/>
    <property type="evidence" value="ECO:0007669"/>
    <property type="project" value="UniProtKB-UniRule"/>
</dbReference>
<keyword evidence="10" id="KW-1185">Reference proteome</keyword>
<sequence length="826" mass="92624">MLHCGLLFAIASTAFGIHFNTRLDGYGLKSLTHRLIASSRRTNDATVAFIQPFSPFCRDTQTGDYNSRVSTQQADSGTLRRFRKLNAYVVDSPEFEVPLQRYRNIGIVAHIDAGKTTTTERVLYLTGVSFKIGEVHDGEAIMDYMPQERERGITITAAATTCFWRGGYRKMPQHRINIIDTPGHVDFTVEVERSLRVLDGAAAVFDGVAGVEPQSETVWRQANSYEIPRIAYVNKMDRPGASFEKCIKEMEVKLGATPVPVFIPVGASATFRGVIDIISKKFYNFDKGKSGFEYTEEEIPAEMMDEFKHYRTLALEHAAQASEDLLEKYISDGDLSEDDIRSGLRTMTLANRIAPVSAGSSLKNKNIQGFLDMIIDYLPSPCEANKMYIQTRKEDATEKSLSESMLSVKKYHEEQLKFNTEDFNLPFAALAFKISHDPQIGTQSYIRVYRGQVNVGDVVYNVRTKKTNRVQKLLFIHSNERKHLKTAHAGDIVSLVGSALRAAMYTQVGVKDVITGDTLCNEGHPLTLESIDFPEPVISLKVEPADGNELERMCDIFRKFMKEDPSFRMYMKPETNETIISGMGELHLDIIVDRIRREYGVPVNTGSPQVEFKETFIKPVHAEGRYVRQSGGRGQYGHVKIYIEPLEQGSGVQFKSNITCGAIPQEFIPAIEEGARQQLSEGLLAHYPVTDVRVTLLDGTFHIVDSSEFAFHTATTMAVRDAGKDAGVKLLEPIMKVNVVCPVANFNTVRGDLLRRRGQLDTIREGYGGVKEIYGTVPLQEMSGYMTELRSISQGRGFYTMEMSHYHPVPPTVQERIVNSALKRQD</sequence>
<dbReference type="InterPro" id="IPR000795">
    <property type="entry name" value="T_Tr_GTP-bd_dom"/>
</dbReference>
<dbReference type="NCBIfam" id="TIGR00231">
    <property type="entry name" value="small_GTP"/>
    <property type="match status" value="1"/>
</dbReference>
<feature type="binding site" evidence="6">
    <location>
        <begin position="180"/>
        <end position="184"/>
    </location>
    <ligand>
        <name>GTP</name>
        <dbReference type="ChEBI" id="CHEBI:37565"/>
    </ligand>
</feature>
<dbReference type="GO" id="GO:0070125">
    <property type="term" value="P:mitochondrial translational elongation"/>
    <property type="evidence" value="ECO:0007669"/>
    <property type="project" value="UniProtKB-UniRule"/>
</dbReference>
<comment type="pathway">
    <text evidence="6">Protein biosynthesis; polypeptide chain elongation.</text>
</comment>
<dbReference type="SUPFAM" id="SSF50447">
    <property type="entry name" value="Translation proteins"/>
    <property type="match status" value="1"/>
</dbReference>
<dbReference type="InterPro" id="IPR035649">
    <property type="entry name" value="EFG_V"/>
</dbReference>
<evidence type="ECO:0000313" key="9">
    <source>
        <dbReference type="EMBL" id="KAK1934775.1"/>
    </source>
</evidence>
<keyword evidence="6" id="KW-0496">Mitochondrion</keyword>
<dbReference type="InterPro" id="IPR000640">
    <property type="entry name" value="EFG_V-like"/>
</dbReference>
<dbReference type="Pfam" id="PF14492">
    <property type="entry name" value="EFG_III"/>
    <property type="match status" value="1"/>
</dbReference>
<comment type="similarity">
    <text evidence="6">Belongs to the GTP-binding elongation factor family. EF-G/EF-2 subfamily.</text>
</comment>
<dbReference type="Pfam" id="PF00679">
    <property type="entry name" value="EFG_C"/>
    <property type="match status" value="1"/>
</dbReference>
<evidence type="ECO:0000256" key="6">
    <source>
        <dbReference type="HAMAP-Rule" id="MF_03061"/>
    </source>
</evidence>
<evidence type="ECO:0000256" key="5">
    <source>
        <dbReference type="ARBA" id="ARBA00023134"/>
    </source>
</evidence>
<dbReference type="PROSITE" id="PS51722">
    <property type="entry name" value="G_TR_2"/>
    <property type="match status" value="1"/>
</dbReference>
<dbReference type="InterPro" id="IPR009000">
    <property type="entry name" value="Transl_B-barrel_sf"/>
</dbReference>
<dbReference type="AlphaFoldDB" id="A0AAD9LFL4"/>
<dbReference type="InterPro" id="IPR041095">
    <property type="entry name" value="EFG_II"/>
</dbReference>
<dbReference type="SUPFAM" id="SSF52540">
    <property type="entry name" value="P-loop containing nucleoside triphosphate hydrolases"/>
    <property type="match status" value="1"/>
</dbReference>
<dbReference type="CDD" id="cd01886">
    <property type="entry name" value="EF-G"/>
    <property type="match status" value="1"/>
</dbReference>
<feature type="signal peptide" evidence="7">
    <location>
        <begin position="1"/>
        <end position="16"/>
    </location>
</feature>
<evidence type="ECO:0000259" key="8">
    <source>
        <dbReference type="PROSITE" id="PS51722"/>
    </source>
</evidence>
<dbReference type="NCBIfam" id="NF009381">
    <property type="entry name" value="PRK12740.1-5"/>
    <property type="match status" value="1"/>
</dbReference>
<dbReference type="PRINTS" id="PR00315">
    <property type="entry name" value="ELONGATNFCT"/>
</dbReference>
<dbReference type="PANTHER" id="PTHR43261:SF1">
    <property type="entry name" value="RIBOSOME-RELEASING FACTOR 2, MITOCHONDRIAL"/>
    <property type="match status" value="1"/>
</dbReference>
<dbReference type="Gene3D" id="3.30.70.240">
    <property type="match status" value="1"/>
</dbReference>
<dbReference type="InterPro" id="IPR004540">
    <property type="entry name" value="Transl_elong_EFG/EF2"/>
</dbReference>
<dbReference type="InterPro" id="IPR031157">
    <property type="entry name" value="G_TR_CS"/>
</dbReference>
<evidence type="ECO:0000313" key="10">
    <source>
        <dbReference type="Proteomes" id="UP001195914"/>
    </source>
</evidence>
<dbReference type="InterPro" id="IPR014721">
    <property type="entry name" value="Ribsml_uS5_D2-typ_fold_subgr"/>
</dbReference>
<dbReference type="Gene3D" id="3.30.70.870">
    <property type="entry name" value="Elongation Factor G (Translational Gtpase), domain 3"/>
    <property type="match status" value="1"/>
</dbReference>
<dbReference type="EMBL" id="JAHBMH010000062">
    <property type="protein sequence ID" value="KAK1934775.1"/>
    <property type="molecule type" value="Genomic_DNA"/>
</dbReference>
<dbReference type="InterPro" id="IPR047872">
    <property type="entry name" value="EFG_IV"/>
</dbReference>
<feature type="domain" description="Tr-type G" evidence="8">
    <location>
        <begin position="100"/>
        <end position="382"/>
    </location>
</feature>
<evidence type="ECO:0000256" key="2">
    <source>
        <dbReference type="ARBA" id="ARBA00022741"/>
    </source>
</evidence>
<dbReference type="SUPFAM" id="SSF54211">
    <property type="entry name" value="Ribosomal protein S5 domain 2-like"/>
    <property type="match status" value="1"/>
</dbReference>
<keyword evidence="5 6" id="KW-0342">GTP-binding</keyword>
<dbReference type="CDD" id="cd03713">
    <property type="entry name" value="EFG_mtEFG_C"/>
    <property type="match status" value="1"/>
</dbReference>
<dbReference type="CDD" id="cd01434">
    <property type="entry name" value="EFG_mtEFG1_IV"/>
    <property type="match status" value="1"/>
</dbReference>
<dbReference type="Gene3D" id="3.30.230.10">
    <property type="match status" value="1"/>
</dbReference>
<dbReference type="InterPro" id="IPR027417">
    <property type="entry name" value="P-loop_NTPase"/>
</dbReference>
<dbReference type="InterPro" id="IPR035647">
    <property type="entry name" value="EFG_III/V"/>
</dbReference>
<dbReference type="InterPro" id="IPR005225">
    <property type="entry name" value="Small_GTP-bd"/>
</dbReference>
<dbReference type="HAMAP" id="MF_00054_B">
    <property type="entry name" value="EF_G_EF_2_B"/>
    <property type="match status" value="1"/>
</dbReference>
<comment type="function">
    <text evidence="6">Mitochondrial GTPase that catalyzes the GTP-dependent ribosomal translocation step during translation elongation. During this step, the ribosome changes from the pre-translocational (PRE) to the post-translocational (POST) state as the newly formed A-site-bound peptidyl-tRNA and P-site-bound deacylated tRNA move to the P and E sites, respectively. Catalyzes the coordinated movement of the two tRNA molecules, the mRNA and conformational changes in the ribosome.</text>
</comment>
<dbReference type="InterPro" id="IPR020568">
    <property type="entry name" value="Ribosomal_Su5_D2-typ_SF"/>
</dbReference>
<dbReference type="Gene3D" id="3.40.50.300">
    <property type="entry name" value="P-loop containing nucleotide triphosphate hydrolases"/>
    <property type="match status" value="1"/>
</dbReference>
<dbReference type="SMART" id="SM00889">
    <property type="entry name" value="EFG_IV"/>
    <property type="match status" value="1"/>
</dbReference>
<dbReference type="GO" id="GO:0032790">
    <property type="term" value="P:ribosome disassembly"/>
    <property type="evidence" value="ECO:0007669"/>
    <property type="project" value="TreeGrafter"/>
</dbReference>
<dbReference type="CDD" id="cd16262">
    <property type="entry name" value="EFG_III"/>
    <property type="match status" value="1"/>
</dbReference>
<keyword evidence="7" id="KW-0732">Signal</keyword>
<evidence type="ECO:0000256" key="7">
    <source>
        <dbReference type="SAM" id="SignalP"/>
    </source>
</evidence>
<dbReference type="Gene3D" id="2.40.30.10">
    <property type="entry name" value="Translation factors"/>
    <property type="match status" value="1"/>
</dbReference>
<dbReference type="CDD" id="cd04088">
    <property type="entry name" value="EFG_mtEFG_II"/>
    <property type="match status" value="1"/>
</dbReference>
<accession>A0AAD9LFL4</accession>
<dbReference type="SMART" id="SM00838">
    <property type="entry name" value="EFG_C"/>
    <property type="match status" value="1"/>
</dbReference>
<dbReference type="GO" id="GO:0003924">
    <property type="term" value="F:GTPase activity"/>
    <property type="evidence" value="ECO:0007669"/>
    <property type="project" value="UniProtKB-UniRule"/>
</dbReference>
<evidence type="ECO:0000256" key="3">
    <source>
        <dbReference type="ARBA" id="ARBA00022768"/>
    </source>
</evidence>
<reference evidence="9" key="1">
    <citation type="journal article" date="2014" name="Nucleic Acids Res.">
        <title>The evolutionary dynamics of variant antigen genes in Babesia reveal a history of genomic innovation underlying host-parasite interaction.</title>
        <authorList>
            <person name="Jackson A.P."/>
            <person name="Otto T.D."/>
            <person name="Darby A."/>
            <person name="Ramaprasad A."/>
            <person name="Xia D."/>
            <person name="Echaide I.E."/>
            <person name="Farber M."/>
            <person name="Gahlot S."/>
            <person name="Gamble J."/>
            <person name="Gupta D."/>
            <person name="Gupta Y."/>
            <person name="Jackson L."/>
            <person name="Malandrin L."/>
            <person name="Malas T.B."/>
            <person name="Moussa E."/>
            <person name="Nair M."/>
            <person name="Reid A.J."/>
            <person name="Sanders M."/>
            <person name="Sharma J."/>
            <person name="Tracey A."/>
            <person name="Quail M.A."/>
            <person name="Weir W."/>
            <person name="Wastling J.M."/>
            <person name="Hall N."/>
            <person name="Willadsen P."/>
            <person name="Lingelbach K."/>
            <person name="Shiels B."/>
            <person name="Tait A."/>
            <person name="Berriman M."/>
            <person name="Allred D.R."/>
            <person name="Pain A."/>
        </authorList>
    </citation>
    <scope>NUCLEOTIDE SEQUENCE</scope>
    <source>
        <strain evidence="9">1802A</strain>
    </source>
</reference>
<feature type="chain" id="PRO_5042232645" description="Elongation factor G, mitochondrial" evidence="7">
    <location>
        <begin position="17"/>
        <end position="826"/>
    </location>
</feature>
<dbReference type="GO" id="GO:0003746">
    <property type="term" value="F:translation elongation factor activity"/>
    <property type="evidence" value="ECO:0007669"/>
    <property type="project" value="UniProtKB-UniRule"/>
</dbReference>
<dbReference type="InterPro" id="IPR009022">
    <property type="entry name" value="EFG_III"/>
</dbReference>
<dbReference type="GO" id="GO:0005739">
    <property type="term" value="C:mitochondrion"/>
    <property type="evidence" value="ECO:0007669"/>
    <property type="project" value="UniProtKB-SubCell"/>
</dbReference>
<dbReference type="InterPro" id="IPR005517">
    <property type="entry name" value="Transl_elong_EFG/EF2_IV"/>
</dbReference>
<dbReference type="InterPro" id="IPR053905">
    <property type="entry name" value="EF-G-like_DII"/>
</dbReference>
<dbReference type="Pfam" id="PF03764">
    <property type="entry name" value="EFG_IV"/>
    <property type="match status" value="1"/>
</dbReference>
<comment type="similarity">
    <text evidence="1">Belongs to the TRAFAC class translation factor GTPase superfamily. Classic translation factor GTPase family. EF-G/EF-2 subfamily.</text>
</comment>
<proteinExistence type="inferred from homology"/>
<dbReference type="Pfam" id="PF00009">
    <property type="entry name" value="GTP_EFTU"/>
    <property type="match status" value="1"/>
</dbReference>
<dbReference type="PANTHER" id="PTHR43261">
    <property type="entry name" value="TRANSLATION ELONGATION FACTOR G-RELATED"/>
    <property type="match status" value="1"/>
</dbReference>
<dbReference type="SUPFAM" id="SSF54980">
    <property type="entry name" value="EF-G C-terminal domain-like"/>
    <property type="match status" value="2"/>
</dbReference>
<dbReference type="FunFam" id="3.40.50.300:FF:000029">
    <property type="entry name" value="Elongation factor G"/>
    <property type="match status" value="1"/>
</dbReference>
<evidence type="ECO:0000256" key="4">
    <source>
        <dbReference type="ARBA" id="ARBA00022917"/>
    </source>
</evidence>
<organism evidence="9 10">
    <name type="scientific">Babesia divergens</name>
    <dbReference type="NCBI Taxonomy" id="32595"/>
    <lineage>
        <taxon>Eukaryota</taxon>
        <taxon>Sar</taxon>
        <taxon>Alveolata</taxon>
        <taxon>Apicomplexa</taxon>
        <taxon>Aconoidasida</taxon>
        <taxon>Piroplasmida</taxon>
        <taxon>Babesiidae</taxon>
        <taxon>Babesia</taxon>
    </lineage>
</organism>
<dbReference type="PROSITE" id="PS00301">
    <property type="entry name" value="G_TR_1"/>
    <property type="match status" value="1"/>
</dbReference>
<keyword evidence="4 6" id="KW-0648">Protein biosynthesis</keyword>
<evidence type="ECO:0000256" key="1">
    <source>
        <dbReference type="ARBA" id="ARBA00005870"/>
    </source>
</evidence>
<dbReference type="NCBIfam" id="TIGR00484">
    <property type="entry name" value="EF-G"/>
    <property type="match status" value="1"/>
</dbReference>
<keyword evidence="2 6" id="KW-0547">Nucleotide-binding</keyword>
<keyword evidence="3 6" id="KW-0251">Elongation factor</keyword>
<dbReference type="FunFam" id="3.30.70.870:FF:000001">
    <property type="entry name" value="Elongation factor G"/>
    <property type="match status" value="1"/>
</dbReference>
<protein>
    <recommendedName>
        <fullName evidence="6">Elongation factor G, mitochondrial</fullName>
        <shortName evidence="6">EF-Gmt</shortName>
    </recommendedName>
    <alternativeName>
        <fullName evidence="6">Elongation factor G 1, mitochondrial</fullName>
        <shortName evidence="6">mEF-G 1</shortName>
    </alternativeName>
    <alternativeName>
        <fullName evidence="6">Elongation factor G1</fullName>
    </alternativeName>
</protein>
<reference evidence="9" key="2">
    <citation type="submission" date="2021-05" db="EMBL/GenBank/DDBJ databases">
        <authorList>
            <person name="Pain A."/>
        </authorList>
    </citation>
    <scope>NUCLEOTIDE SEQUENCE</scope>
    <source>
        <strain evidence="9">1802A</strain>
    </source>
</reference>
<dbReference type="Proteomes" id="UP001195914">
    <property type="component" value="Unassembled WGS sequence"/>
</dbReference>
<dbReference type="FunFam" id="3.30.70.240:FF:000001">
    <property type="entry name" value="Elongation factor G"/>
    <property type="match status" value="1"/>
</dbReference>
<name>A0AAD9LFL4_BABDI</name>
<feature type="binding site" evidence="6">
    <location>
        <begin position="234"/>
        <end position="237"/>
    </location>
    <ligand>
        <name>GTP</name>
        <dbReference type="ChEBI" id="CHEBI:37565"/>
    </ligand>
</feature>
<comment type="caution">
    <text evidence="9">The sequence shown here is derived from an EMBL/GenBank/DDBJ whole genome shotgun (WGS) entry which is preliminary data.</text>
</comment>
<dbReference type="Pfam" id="PF22042">
    <property type="entry name" value="EF-G_D2"/>
    <property type="match status" value="1"/>
</dbReference>